<evidence type="ECO:0000313" key="4">
    <source>
        <dbReference type="EMBL" id="RLU27284.1"/>
    </source>
</evidence>
<proteinExistence type="predicted"/>
<dbReference type="InterPro" id="IPR019536">
    <property type="entry name" value="USHBP1_PDZ-bd"/>
</dbReference>
<sequence>MLISCDWNLRNFFPEELHAAALSSLRSEVAELNSRLVTSTRARETAEAGLMRAEMQAVRAEQRAEQQAARHEERLTELHSVIAELSRQLERHRATVIAEEDEYGKDSRPGSRIRRHARQSNGREQLDSPAALPTPEPTQQAASCQSVAVETLQEEITALRAEITSLQAQLAHFKSQRQTTGSDSPRRELRPRGNNSSPEPLTAPCSPLLPPLQAPPTKNVTREEPPVLKMAERVRLRRTDERHITGPDITNLGVCSTMVAEHLVSDLLEQSNLQELNGSEKQFEVETERLNSRLEHARANNAVLALTLHESKAQCDRLSLLVGKYESNATALRLALSFSDRAIEAYDVLVALLESEIALSTERNGVTIDNRRAAENVAYHVLNRLENDCTSTLGAPWEDSMVLSDESEVTWSVEDEQRLRRHISRLKGERTMVRSTAVELESVHAEPLNSKNTISLAEARKLDLETAVLMQELMAMREDKAELRARVFLLEKERATIELKLNARDTQIAAQHATIQHLQGQLNDAEAMLAMATNKDRGLSDNESEGMESELIEALGREARLKERLQDLISTLDEVNKNSELRHQQSAELVNDLKRANGALVQTLEKSKKKYQSRLKKLEQQMLGMVERHAAQVKTMKQRISLLEEESMGYKGSIALQSQSSGASETSL</sequence>
<gene>
    <name evidence="4" type="ORF">DMN91_001085</name>
</gene>
<dbReference type="Proteomes" id="UP000279307">
    <property type="component" value="Chromosome 1"/>
</dbReference>
<feature type="domain" description="Harmonin-binding protein USHBP1 PDZ-binding" evidence="3">
    <location>
        <begin position="560"/>
        <end position="626"/>
    </location>
</feature>
<reference evidence="4" key="1">
    <citation type="journal article" date="2018" name="Genome Res.">
        <title>The genomic architecture and molecular evolution of ant odorant receptors.</title>
        <authorList>
            <person name="McKenzie S.K."/>
            <person name="Kronauer D.J.C."/>
        </authorList>
    </citation>
    <scope>NUCLEOTIDE SEQUENCE [LARGE SCALE GENOMIC DNA]</scope>
    <source>
        <strain evidence="4">Clonal line C1</strain>
    </source>
</reference>
<dbReference type="InterPro" id="IPR040171">
    <property type="entry name" value="USBP1-like"/>
</dbReference>
<evidence type="ECO:0000259" key="3">
    <source>
        <dbReference type="Pfam" id="PF10506"/>
    </source>
</evidence>
<dbReference type="Pfam" id="PF10506">
    <property type="entry name" value="USHBP1_PDZ-bd"/>
    <property type="match status" value="2"/>
</dbReference>
<feature type="domain" description="Harmonin-binding protein USHBP1 PDZ-binding" evidence="3">
    <location>
        <begin position="289"/>
        <end position="352"/>
    </location>
</feature>
<dbReference type="PANTHER" id="PTHR23347">
    <property type="entry name" value="COLORECTAL MUTANT CANCER PROTEIN MCC PROTEIN -RELATED"/>
    <property type="match status" value="1"/>
</dbReference>
<protein>
    <recommendedName>
        <fullName evidence="3">Harmonin-binding protein USHBP1 PDZ-binding domain-containing protein</fullName>
    </recommendedName>
</protein>
<reference evidence="4" key="2">
    <citation type="submission" date="2018-07" db="EMBL/GenBank/DDBJ databases">
        <authorList>
            <person name="Mckenzie S.K."/>
            <person name="Kronauer D.J.C."/>
        </authorList>
    </citation>
    <scope>NUCLEOTIDE SEQUENCE</scope>
    <source>
        <strain evidence="4">Clonal line C1</strain>
    </source>
</reference>
<feature type="coiled-coil region" evidence="1">
    <location>
        <begin position="473"/>
        <end position="646"/>
    </location>
</feature>
<keyword evidence="1" id="KW-0175">Coiled coil</keyword>
<dbReference type="EMBL" id="QOIP01000001">
    <property type="protein sequence ID" value="RLU27284.1"/>
    <property type="molecule type" value="Genomic_DNA"/>
</dbReference>
<evidence type="ECO:0000256" key="2">
    <source>
        <dbReference type="SAM" id="MobiDB-lite"/>
    </source>
</evidence>
<feature type="region of interest" description="Disordered" evidence="2">
    <location>
        <begin position="98"/>
        <end position="143"/>
    </location>
</feature>
<name>A0A3L8E3N3_OOCBI</name>
<dbReference type="AlphaFoldDB" id="A0A3L8E3N3"/>
<feature type="region of interest" description="Disordered" evidence="2">
    <location>
        <begin position="172"/>
        <end position="225"/>
    </location>
</feature>
<evidence type="ECO:0000256" key="1">
    <source>
        <dbReference type="SAM" id="Coils"/>
    </source>
</evidence>
<dbReference type="PANTHER" id="PTHR23347:SF6">
    <property type="entry name" value="FI17904P1"/>
    <property type="match status" value="1"/>
</dbReference>
<dbReference type="OrthoDB" id="6256369at2759"/>
<organism evidence="4">
    <name type="scientific">Ooceraea biroi</name>
    <name type="common">Clonal raider ant</name>
    <name type="synonym">Cerapachys biroi</name>
    <dbReference type="NCBI Taxonomy" id="2015173"/>
    <lineage>
        <taxon>Eukaryota</taxon>
        <taxon>Metazoa</taxon>
        <taxon>Ecdysozoa</taxon>
        <taxon>Arthropoda</taxon>
        <taxon>Hexapoda</taxon>
        <taxon>Insecta</taxon>
        <taxon>Pterygota</taxon>
        <taxon>Neoptera</taxon>
        <taxon>Endopterygota</taxon>
        <taxon>Hymenoptera</taxon>
        <taxon>Apocrita</taxon>
        <taxon>Aculeata</taxon>
        <taxon>Formicoidea</taxon>
        <taxon>Formicidae</taxon>
        <taxon>Dorylinae</taxon>
        <taxon>Ooceraea</taxon>
    </lineage>
</organism>
<comment type="caution">
    <text evidence="4">The sequence shown here is derived from an EMBL/GenBank/DDBJ whole genome shotgun (WGS) entry which is preliminary data.</text>
</comment>
<accession>A0A3L8E3N3</accession>